<accession>A0A923LY99</accession>
<reference evidence="3" key="1">
    <citation type="submission" date="2020-08" db="EMBL/GenBank/DDBJ databases">
        <title>Genome public.</title>
        <authorList>
            <person name="Liu C."/>
            <person name="Sun Q."/>
        </authorList>
    </citation>
    <scope>NUCLEOTIDE SEQUENCE</scope>
    <source>
        <strain evidence="3">NSJ-28</strain>
    </source>
</reference>
<dbReference type="GO" id="GO:0003676">
    <property type="term" value="F:nucleic acid binding"/>
    <property type="evidence" value="ECO:0007669"/>
    <property type="project" value="InterPro"/>
</dbReference>
<organism evidence="3 4">
    <name type="scientific">Agathobaculum faecis</name>
    <dbReference type="NCBI Taxonomy" id="2763013"/>
    <lineage>
        <taxon>Bacteria</taxon>
        <taxon>Bacillati</taxon>
        <taxon>Bacillota</taxon>
        <taxon>Clostridia</taxon>
        <taxon>Eubacteriales</taxon>
        <taxon>Butyricicoccaceae</taxon>
        <taxon>Agathobaculum</taxon>
    </lineage>
</organism>
<comment type="caution">
    <text evidence="3">The sequence shown here is derived from an EMBL/GenBank/DDBJ whole genome shotgun (WGS) entry which is preliminary data.</text>
</comment>
<dbReference type="GO" id="GO:0005829">
    <property type="term" value="C:cytosol"/>
    <property type="evidence" value="ECO:0007669"/>
    <property type="project" value="TreeGrafter"/>
</dbReference>
<sequence>MRRWHKGQHLKWDHRLIIERMRLRGATTREIAGVIGCSHVTIVKELKRGQYVHTNSDLTTEVRYSPEQAERRCRENLAAKGPQLKIGNDFKLANDLETLIVKKHFSPAAALAAVRASGKPYTASISTVTLYSYIKGSVLNILPKHLPFQKGYRIRGGKKNKKQKRASAGTSIEHRPAEVDLRNSFGHWEMDTVYTSKSKKAKLTPTLLVLTERLTRKEIIMLMRDRTAASVVRALNVLERSMGAEKFSKVFRTITVDNGMEFSDFLGMEKSALRKRKARTKVYYCHAHRSCERGSNENANKLIRRHLPKGTDLSKVTQKQVAEIEEWINNYPRRILNWKTANMLFRFFMDRL</sequence>
<dbReference type="InterPro" id="IPR025246">
    <property type="entry name" value="IS30-like_HTH"/>
</dbReference>
<proteinExistence type="predicted"/>
<dbReference type="GO" id="GO:0032196">
    <property type="term" value="P:transposition"/>
    <property type="evidence" value="ECO:0007669"/>
    <property type="project" value="TreeGrafter"/>
</dbReference>
<dbReference type="GO" id="GO:0015074">
    <property type="term" value="P:DNA integration"/>
    <property type="evidence" value="ECO:0007669"/>
    <property type="project" value="InterPro"/>
</dbReference>
<dbReference type="PROSITE" id="PS50994">
    <property type="entry name" value="INTEGRASE"/>
    <property type="match status" value="1"/>
</dbReference>
<dbReference type="NCBIfam" id="NF033563">
    <property type="entry name" value="transpos_IS30"/>
    <property type="match status" value="1"/>
</dbReference>
<dbReference type="Pfam" id="PF13936">
    <property type="entry name" value="HTH_38"/>
    <property type="match status" value="1"/>
</dbReference>
<evidence type="ECO:0000313" key="4">
    <source>
        <dbReference type="Proteomes" id="UP000606499"/>
    </source>
</evidence>
<dbReference type="PANTHER" id="PTHR10948:SF23">
    <property type="entry name" value="TRANSPOSASE INSI FOR INSERTION SEQUENCE ELEMENT IS30A-RELATED"/>
    <property type="match status" value="1"/>
</dbReference>
<dbReference type="InterPro" id="IPR053392">
    <property type="entry name" value="Transposase_IS30-like"/>
</dbReference>
<gene>
    <name evidence="3" type="ORF">H8S45_12060</name>
</gene>
<evidence type="ECO:0000313" key="3">
    <source>
        <dbReference type="EMBL" id="MBC5726187.1"/>
    </source>
</evidence>
<dbReference type="InterPro" id="IPR051917">
    <property type="entry name" value="Transposase-Integrase"/>
</dbReference>
<keyword evidence="1" id="KW-0233">DNA recombination</keyword>
<feature type="domain" description="Integrase catalytic" evidence="2">
    <location>
        <begin position="172"/>
        <end position="349"/>
    </location>
</feature>
<dbReference type="SUPFAM" id="SSF53098">
    <property type="entry name" value="Ribonuclease H-like"/>
    <property type="match status" value="1"/>
</dbReference>
<evidence type="ECO:0000259" key="2">
    <source>
        <dbReference type="PROSITE" id="PS50994"/>
    </source>
</evidence>
<dbReference type="PANTHER" id="PTHR10948">
    <property type="entry name" value="TRANSPOSASE"/>
    <property type="match status" value="1"/>
</dbReference>
<dbReference type="InterPro" id="IPR012337">
    <property type="entry name" value="RNaseH-like_sf"/>
</dbReference>
<dbReference type="GO" id="GO:0006310">
    <property type="term" value="P:DNA recombination"/>
    <property type="evidence" value="ECO:0007669"/>
    <property type="project" value="UniProtKB-KW"/>
</dbReference>
<keyword evidence="4" id="KW-1185">Reference proteome</keyword>
<name>A0A923LY99_9FIRM</name>
<dbReference type="GO" id="GO:0004803">
    <property type="term" value="F:transposase activity"/>
    <property type="evidence" value="ECO:0007669"/>
    <property type="project" value="TreeGrafter"/>
</dbReference>
<protein>
    <submittedName>
        <fullName evidence="3">IS30 family transposase</fullName>
    </submittedName>
</protein>
<dbReference type="InterPro" id="IPR001584">
    <property type="entry name" value="Integrase_cat-core"/>
</dbReference>
<dbReference type="EMBL" id="JACOPL010000012">
    <property type="protein sequence ID" value="MBC5726187.1"/>
    <property type="molecule type" value="Genomic_DNA"/>
</dbReference>
<dbReference type="Gene3D" id="3.30.420.10">
    <property type="entry name" value="Ribonuclease H-like superfamily/Ribonuclease H"/>
    <property type="match status" value="1"/>
</dbReference>
<dbReference type="Proteomes" id="UP000606499">
    <property type="component" value="Unassembled WGS sequence"/>
</dbReference>
<dbReference type="InterPro" id="IPR036397">
    <property type="entry name" value="RNaseH_sf"/>
</dbReference>
<dbReference type="AlphaFoldDB" id="A0A923LY99"/>
<evidence type="ECO:0000256" key="1">
    <source>
        <dbReference type="ARBA" id="ARBA00023172"/>
    </source>
</evidence>